<evidence type="ECO:0000313" key="13">
    <source>
        <dbReference type="Proteomes" id="UP000245783"/>
    </source>
</evidence>
<dbReference type="EMBL" id="KZ819368">
    <property type="protein sequence ID" value="PWN43611.1"/>
    <property type="molecule type" value="Genomic_DNA"/>
</dbReference>
<dbReference type="Gene3D" id="3.40.1090.10">
    <property type="entry name" value="Cytosolic phospholipase A2 catalytic domain"/>
    <property type="match status" value="1"/>
</dbReference>
<accession>A0A316W4N1</accession>
<feature type="region of interest" description="Disordered" evidence="10">
    <location>
        <begin position="79"/>
        <end position="114"/>
    </location>
</feature>
<evidence type="ECO:0000256" key="6">
    <source>
        <dbReference type="ARBA" id="ARBA00023098"/>
    </source>
</evidence>
<keyword evidence="4 8" id="KW-0378">Hydrolase</keyword>
<proteinExistence type="inferred from homology"/>
<dbReference type="InterPro" id="IPR016035">
    <property type="entry name" value="Acyl_Trfase/lysoPLipase"/>
</dbReference>
<evidence type="ECO:0000256" key="5">
    <source>
        <dbReference type="ARBA" id="ARBA00022963"/>
    </source>
</evidence>
<evidence type="ECO:0000256" key="8">
    <source>
        <dbReference type="PROSITE-ProRule" id="PRU00555"/>
    </source>
</evidence>
<evidence type="ECO:0000256" key="10">
    <source>
        <dbReference type="SAM" id="MobiDB-lite"/>
    </source>
</evidence>
<evidence type="ECO:0000256" key="2">
    <source>
        <dbReference type="ARBA" id="ARBA00013274"/>
    </source>
</evidence>
<keyword evidence="6 8" id="KW-0443">Lipid metabolism</keyword>
<evidence type="ECO:0000256" key="3">
    <source>
        <dbReference type="ARBA" id="ARBA00022729"/>
    </source>
</evidence>
<protein>
    <recommendedName>
        <fullName evidence="2 9">Lysophospholipase</fullName>
        <ecNumber evidence="2 9">3.1.1.5</ecNumber>
    </recommendedName>
</protein>
<dbReference type="GeneID" id="37035449"/>
<dbReference type="GO" id="GO:0005829">
    <property type="term" value="C:cytosol"/>
    <property type="evidence" value="ECO:0007669"/>
    <property type="project" value="TreeGrafter"/>
</dbReference>
<evidence type="ECO:0000256" key="7">
    <source>
        <dbReference type="ARBA" id="ARBA00023180"/>
    </source>
</evidence>
<evidence type="ECO:0000256" key="4">
    <source>
        <dbReference type="ARBA" id="ARBA00022801"/>
    </source>
</evidence>
<dbReference type="FunFam" id="3.40.1090.10:FF:000010">
    <property type="entry name" value="Lysophospholipase"/>
    <property type="match status" value="1"/>
</dbReference>
<keyword evidence="7" id="KW-0325">Glycoprotein</keyword>
<dbReference type="Proteomes" id="UP000245783">
    <property type="component" value="Unassembled WGS sequence"/>
</dbReference>
<dbReference type="STRING" id="1522189.A0A316W4N1"/>
<dbReference type="PROSITE" id="PS51257">
    <property type="entry name" value="PROKAR_LIPOPROTEIN"/>
    <property type="match status" value="1"/>
</dbReference>
<dbReference type="SUPFAM" id="SSF52151">
    <property type="entry name" value="FabD/lysophospholipase-like"/>
    <property type="match status" value="1"/>
</dbReference>
<organism evidence="12 13">
    <name type="scientific">Ceraceosorus guamensis</name>
    <dbReference type="NCBI Taxonomy" id="1522189"/>
    <lineage>
        <taxon>Eukaryota</taxon>
        <taxon>Fungi</taxon>
        <taxon>Dikarya</taxon>
        <taxon>Basidiomycota</taxon>
        <taxon>Ustilaginomycotina</taxon>
        <taxon>Exobasidiomycetes</taxon>
        <taxon>Ceraceosorales</taxon>
        <taxon>Ceraceosoraceae</taxon>
        <taxon>Ceraceosorus</taxon>
    </lineage>
</organism>
<dbReference type="RefSeq" id="XP_025370771.1">
    <property type="nucleotide sequence ID" value="XM_025513579.1"/>
</dbReference>
<dbReference type="InParanoid" id="A0A316W4N1"/>
<dbReference type="PANTHER" id="PTHR10728:SF33">
    <property type="entry name" value="LYSOPHOSPHOLIPASE 1-RELATED"/>
    <property type="match status" value="1"/>
</dbReference>
<name>A0A316W4N1_9BASI</name>
<feature type="region of interest" description="Disordered" evidence="10">
    <location>
        <begin position="684"/>
        <end position="709"/>
    </location>
</feature>
<evidence type="ECO:0000256" key="1">
    <source>
        <dbReference type="ARBA" id="ARBA00008780"/>
    </source>
</evidence>
<dbReference type="FunCoup" id="A0A316W4N1">
    <property type="interactions" value="178"/>
</dbReference>
<dbReference type="GO" id="GO:0004623">
    <property type="term" value="F:phospholipase A2 activity"/>
    <property type="evidence" value="ECO:0007669"/>
    <property type="project" value="TreeGrafter"/>
</dbReference>
<comment type="catalytic activity">
    <reaction evidence="9">
        <text>a 1-acyl-sn-glycero-3-phosphocholine + H2O = sn-glycerol 3-phosphocholine + a fatty acid + H(+)</text>
        <dbReference type="Rhea" id="RHEA:15177"/>
        <dbReference type="ChEBI" id="CHEBI:15377"/>
        <dbReference type="ChEBI" id="CHEBI:15378"/>
        <dbReference type="ChEBI" id="CHEBI:16870"/>
        <dbReference type="ChEBI" id="CHEBI:28868"/>
        <dbReference type="ChEBI" id="CHEBI:58168"/>
        <dbReference type="EC" id="3.1.1.5"/>
    </reaction>
</comment>
<evidence type="ECO:0000259" key="11">
    <source>
        <dbReference type="PROSITE" id="PS51210"/>
    </source>
</evidence>
<dbReference type="GO" id="GO:0046475">
    <property type="term" value="P:glycerophospholipid catabolic process"/>
    <property type="evidence" value="ECO:0007669"/>
    <property type="project" value="TreeGrafter"/>
</dbReference>
<dbReference type="InterPro" id="IPR002642">
    <property type="entry name" value="LysoPLipase_cat_dom"/>
</dbReference>
<keyword evidence="3 9" id="KW-0732">Signal</keyword>
<dbReference type="AlphaFoldDB" id="A0A316W4N1"/>
<feature type="domain" description="PLA2c" evidence="11">
    <location>
        <begin position="101"/>
        <end position="665"/>
    </location>
</feature>
<gene>
    <name evidence="12" type="ORF">IE81DRAFT_322268</name>
</gene>
<keyword evidence="13" id="KW-1185">Reference proteome</keyword>
<evidence type="ECO:0000313" key="12">
    <source>
        <dbReference type="EMBL" id="PWN43611.1"/>
    </source>
</evidence>
<sequence length="742" mass="77842">MRIGASSFLAAATLAACAFAAPILELTPAERSQLASLSPVERDALVQTILTARDAEALGAPLTLRELGNAGAAHLQRSAARAGTLTRRANPSGSYGPDSVSCPAASGATQPGGGIGQVRYANSNALGSGEQDYINRKRSNSQQAWQQWLSSTGAGPDLDGANGIPGGVANYTSAQDRLPKVGIALSGGGYRAMIVGSGVLAGFDSRNQTANDRGVGGFLQLADYVAGLSGGSWAVGGYAINDWPTSQQLKDGIWDLEKDLVVPDDGKLSYYTDILTDVARKRGEGYPTSITDYWGRALSYHLVNDTKYVDQGQGTTYGDIRNTSSFTDARMPFPVVIADEREPGQLVLRSNETQVFEFNPYEAGSWDSHIDAFIPIDILGTAMQNGESTAFLGRCTVGFDNFGWVVGTSSTLFNSLYSMLITSNNSSDSSIIRDAIEAVAGAVSDQRNDVSVVPNPFGGLENRQVASQSNITLVDGGEDGANIPFWPLIQPARNLDLVVGIDSSADVSDWPNGTAIRETFLRASGNPAFSDVSFPMIPTQATFVNRGLNTRPTFFGCNRSSLINVDTAGNNTISPLIIYLPSYPYSALANSSTFKLSYSDNEVQALLDNSVETATLGGLANSGSIKWSTCLACAALERGFERSGTARPQVCQSCFDQYCWDGVSNDTVPADFYSPPVGTPGFITSQGALRQAPPSTGGNGTNAAAGDSASTDRSDAAAVLEPAAIRGAGLALLFVAGAALLL</sequence>
<dbReference type="EC" id="3.1.1.5" evidence="2 9"/>
<feature type="signal peptide" evidence="9">
    <location>
        <begin position="1"/>
        <end position="20"/>
    </location>
</feature>
<dbReference type="OrthoDB" id="4084751at2759"/>
<keyword evidence="5 8" id="KW-0442">Lipid degradation</keyword>
<comment type="similarity">
    <text evidence="1 9">Belongs to the lysophospholipase family.</text>
</comment>
<reference evidence="12 13" key="1">
    <citation type="journal article" date="2018" name="Mol. Biol. Evol.">
        <title>Broad Genomic Sampling Reveals a Smut Pathogenic Ancestry of the Fungal Clade Ustilaginomycotina.</title>
        <authorList>
            <person name="Kijpornyongpan T."/>
            <person name="Mondo S.J."/>
            <person name="Barry K."/>
            <person name="Sandor L."/>
            <person name="Lee J."/>
            <person name="Lipzen A."/>
            <person name="Pangilinan J."/>
            <person name="LaButti K."/>
            <person name="Hainaut M."/>
            <person name="Henrissat B."/>
            <person name="Grigoriev I.V."/>
            <person name="Spatafora J.W."/>
            <person name="Aime M.C."/>
        </authorList>
    </citation>
    <scope>NUCLEOTIDE SEQUENCE [LARGE SCALE GENOMIC DNA]</scope>
    <source>
        <strain evidence="12 13">MCA 4658</strain>
    </source>
</reference>
<dbReference type="PROSITE" id="PS51210">
    <property type="entry name" value="PLA2C"/>
    <property type="match status" value="1"/>
</dbReference>
<dbReference type="SMART" id="SM00022">
    <property type="entry name" value="PLAc"/>
    <property type="match status" value="1"/>
</dbReference>
<dbReference type="PANTHER" id="PTHR10728">
    <property type="entry name" value="CYTOSOLIC PHOSPHOLIPASE A2"/>
    <property type="match status" value="1"/>
</dbReference>
<feature type="chain" id="PRO_5016189892" description="Lysophospholipase" evidence="9">
    <location>
        <begin position="21"/>
        <end position="742"/>
    </location>
</feature>
<dbReference type="Pfam" id="PF01735">
    <property type="entry name" value="PLA2_B"/>
    <property type="match status" value="1"/>
</dbReference>
<dbReference type="GO" id="GO:0004622">
    <property type="term" value="F:phosphatidylcholine lysophospholipase activity"/>
    <property type="evidence" value="ECO:0007669"/>
    <property type="project" value="UniProtKB-EC"/>
</dbReference>
<evidence type="ECO:0000256" key="9">
    <source>
        <dbReference type="RuleBase" id="RU362103"/>
    </source>
</evidence>